<dbReference type="PROSITE" id="PS50297">
    <property type="entry name" value="ANK_REP_REGION"/>
    <property type="match status" value="2"/>
</dbReference>
<gene>
    <name evidence="5" type="ORF">BDV26DRAFT_288998</name>
</gene>
<keyword evidence="6" id="KW-1185">Reference proteome</keyword>
<accession>A0A5N7BJS8</accession>
<name>A0A5N7BJS8_9EURO</name>
<feature type="repeat" description="ANK" evidence="3">
    <location>
        <begin position="222"/>
        <end position="254"/>
    </location>
</feature>
<keyword evidence="2 3" id="KW-0040">ANK repeat</keyword>
<reference evidence="5 6" key="1">
    <citation type="submission" date="2019-04" db="EMBL/GenBank/DDBJ databases">
        <title>Friends and foes A comparative genomics studyof 23 Aspergillus species from section Flavi.</title>
        <authorList>
            <consortium name="DOE Joint Genome Institute"/>
            <person name="Kjaerbolling I."/>
            <person name="Vesth T."/>
            <person name="Frisvad J.C."/>
            <person name="Nybo J.L."/>
            <person name="Theobald S."/>
            <person name="Kildgaard S."/>
            <person name="Isbrandt T."/>
            <person name="Kuo A."/>
            <person name="Sato A."/>
            <person name="Lyhne E.K."/>
            <person name="Kogle M.E."/>
            <person name="Wiebenga A."/>
            <person name="Kun R.S."/>
            <person name="Lubbers R.J."/>
            <person name="Makela M.R."/>
            <person name="Barry K."/>
            <person name="Chovatia M."/>
            <person name="Clum A."/>
            <person name="Daum C."/>
            <person name="Haridas S."/>
            <person name="He G."/>
            <person name="LaButti K."/>
            <person name="Lipzen A."/>
            <person name="Mondo S."/>
            <person name="Riley R."/>
            <person name="Salamov A."/>
            <person name="Simmons B.A."/>
            <person name="Magnuson J.K."/>
            <person name="Henrissat B."/>
            <person name="Mortensen U.H."/>
            <person name="Larsen T.O."/>
            <person name="Devries R.P."/>
            <person name="Grigoriev I.V."/>
            <person name="Machida M."/>
            <person name="Baker S.E."/>
            <person name="Andersen M.R."/>
        </authorList>
    </citation>
    <scope>NUCLEOTIDE SEQUENCE [LARGE SCALE GENOMIC DNA]</scope>
    <source>
        <strain evidence="5 6">IBT 29228</strain>
    </source>
</reference>
<dbReference type="InterPro" id="IPR036770">
    <property type="entry name" value="Ankyrin_rpt-contain_sf"/>
</dbReference>
<protein>
    <submittedName>
        <fullName evidence="5">Ankyrin repeat-containing domain protein</fullName>
    </submittedName>
</protein>
<organism evidence="5 6">
    <name type="scientific">Aspergillus bertholletiae</name>
    <dbReference type="NCBI Taxonomy" id="1226010"/>
    <lineage>
        <taxon>Eukaryota</taxon>
        <taxon>Fungi</taxon>
        <taxon>Dikarya</taxon>
        <taxon>Ascomycota</taxon>
        <taxon>Pezizomycotina</taxon>
        <taxon>Eurotiomycetes</taxon>
        <taxon>Eurotiomycetidae</taxon>
        <taxon>Eurotiales</taxon>
        <taxon>Aspergillaceae</taxon>
        <taxon>Aspergillus</taxon>
        <taxon>Aspergillus subgen. Circumdati</taxon>
    </lineage>
</organism>
<dbReference type="PROSITE" id="PS50088">
    <property type="entry name" value="ANK_REPEAT"/>
    <property type="match status" value="2"/>
</dbReference>
<dbReference type="InterPro" id="IPR002110">
    <property type="entry name" value="Ankyrin_rpt"/>
</dbReference>
<dbReference type="PRINTS" id="PR01415">
    <property type="entry name" value="ANKYRIN"/>
</dbReference>
<proteinExistence type="predicted"/>
<dbReference type="SUPFAM" id="SSF48403">
    <property type="entry name" value="Ankyrin repeat"/>
    <property type="match status" value="1"/>
</dbReference>
<dbReference type="PANTHER" id="PTHR24173">
    <property type="entry name" value="ANKYRIN REPEAT CONTAINING"/>
    <property type="match status" value="1"/>
</dbReference>
<evidence type="ECO:0000313" key="6">
    <source>
        <dbReference type="Proteomes" id="UP000326198"/>
    </source>
</evidence>
<dbReference type="AlphaFoldDB" id="A0A5N7BJS8"/>
<sequence>MRNSPAWSISQSPSLVRNSTTLGMMMKGLDPVLAPGDPLDPSPWPMSYGDNDIWSQYSGGFFSSDSDVLHLSQADWQNADLSDSGSWSATNSLGDISMTLSDAPFGQPPLWTPSSDPCLFPSVIPSDDLSSENVLDIHHQPRDGIPTPPPSQPQSNPRTPQESSHGTERVVSLLLLQRGVNVNVQDSRGQTPLHIAAQCGHLGVVRLLLATEQIDVNARDHHGSTPLHVASEKGHVEVVQLLVAHGARLDVRSGRTG</sequence>
<dbReference type="OrthoDB" id="4456172at2759"/>
<evidence type="ECO:0000256" key="2">
    <source>
        <dbReference type="ARBA" id="ARBA00023043"/>
    </source>
</evidence>
<dbReference type="Pfam" id="PF12796">
    <property type="entry name" value="Ank_2"/>
    <property type="match status" value="1"/>
</dbReference>
<dbReference type="PANTHER" id="PTHR24173:SF74">
    <property type="entry name" value="ANKYRIN REPEAT DOMAIN-CONTAINING PROTEIN 16"/>
    <property type="match status" value="1"/>
</dbReference>
<dbReference type="Gene3D" id="1.25.40.20">
    <property type="entry name" value="Ankyrin repeat-containing domain"/>
    <property type="match status" value="2"/>
</dbReference>
<dbReference type="Proteomes" id="UP000326198">
    <property type="component" value="Unassembled WGS sequence"/>
</dbReference>
<dbReference type="SMART" id="SM00248">
    <property type="entry name" value="ANK"/>
    <property type="match status" value="2"/>
</dbReference>
<dbReference type="EMBL" id="ML736166">
    <property type="protein sequence ID" value="KAE8382025.1"/>
    <property type="molecule type" value="Genomic_DNA"/>
</dbReference>
<evidence type="ECO:0000256" key="3">
    <source>
        <dbReference type="PROSITE-ProRule" id="PRU00023"/>
    </source>
</evidence>
<feature type="region of interest" description="Disordered" evidence="4">
    <location>
        <begin position="138"/>
        <end position="168"/>
    </location>
</feature>
<evidence type="ECO:0000256" key="1">
    <source>
        <dbReference type="ARBA" id="ARBA00022737"/>
    </source>
</evidence>
<evidence type="ECO:0000256" key="4">
    <source>
        <dbReference type="SAM" id="MobiDB-lite"/>
    </source>
</evidence>
<feature type="repeat" description="ANK" evidence="3">
    <location>
        <begin position="188"/>
        <end position="221"/>
    </location>
</feature>
<keyword evidence="1" id="KW-0677">Repeat</keyword>
<evidence type="ECO:0000313" key="5">
    <source>
        <dbReference type="EMBL" id="KAE8382025.1"/>
    </source>
</evidence>